<proteinExistence type="predicted"/>
<comment type="caution">
    <text evidence="6">The sequence shown here is derived from an EMBL/GenBank/DDBJ whole genome shotgun (WGS) entry which is preliminary data.</text>
</comment>
<dbReference type="Pfam" id="PF12399">
    <property type="entry name" value="BCA_ABC_TP_C"/>
    <property type="match status" value="1"/>
</dbReference>
<dbReference type="GO" id="GO:0015188">
    <property type="term" value="F:L-isoleucine transmembrane transporter activity"/>
    <property type="evidence" value="ECO:0007669"/>
    <property type="project" value="TreeGrafter"/>
</dbReference>
<keyword evidence="3 6" id="KW-0067">ATP-binding</keyword>
<dbReference type="SMART" id="SM00382">
    <property type="entry name" value="AAA"/>
    <property type="match status" value="1"/>
</dbReference>
<evidence type="ECO:0000256" key="3">
    <source>
        <dbReference type="ARBA" id="ARBA00022840"/>
    </source>
</evidence>
<organism evidence="6 7">
    <name type="scientific">Vineibacter terrae</name>
    <dbReference type="NCBI Taxonomy" id="2586908"/>
    <lineage>
        <taxon>Bacteria</taxon>
        <taxon>Pseudomonadati</taxon>
        <taxon>Pseudomonadota</taxon>
        <taxon>Alphaproteobacteria</taxon>
        <taxon>Hyphomicrobiales</taxon>
        <taxon>Vineibacter</taxon>
    </lineage>
</organism>
<dbReference type="InterPro" id="IPR051120">
    <property type="entry name" value="ABC_AA/LPS_Transport"/>
</dbReference>
<dbReference type="PANTHER" id="PTHR45772:SF7">
    <property type="entry name" value="AMINO ACID ABC TRANSPORTER ATP-BINDING PROTEIN"/>
    <property type="match status" value="1"/>
</dbReference>
<dbReference type="InterPro" id="IPR032823">
    <property type="entry name" value="BCA_ABC_TP_C"/>
</dbReference>
<dbReference type="GO" id="GO:0015808">
    <property type="term" value="P:L-alanine transport"/>
    <property type="evidence" value="ECO:0007669"/>
    <property type="project" value="TreeGrafter"/>
</dbReference>
<dbReference type="GO" id="GO:0042941">
    <property type="term" value="P:D-alanine transmembrane transport"/>
    <property type="evidence" value="ECO:0007669"/>
    <property type="project" value="TreeGrafter"/>
</dbReference>
<dbReference type="GO" id="GO:0005524">
    <property type="term" value="F:ATP binding"/>
    <property type="evidence" value="ECO:0007669"/>
    <property type="project" value="UniProtKB-KW"/>
</dbReference>
<gene>
    <name evidence="6" type="ORF">FHP25_36240</name>
</gene>
<dbReference type="InterPro" id="IPR003593">
    <property type="entry name" value="AAA+_ATPase"/>
</dbReference>
<dbReference type="GO" id="GO:0005886">
    <property type="term" value="C:plasma membrane"/>
    <property type="evidence" value="ECO:0007669"/>
    <property type="project" value="TreeGrafter"/>
</dbReference>
<evidence type="ECO:0000313" key="6">
    <source>
        <dbReference type="EMBL" id="TXL70065.1"/>
    </source>
</evidence>
<evidence type="ECO:0000259" key="5">
    <source>
        <dbReference type="PROSITE" id="PS50893"/>
    </source>
</evidence>
<evidence type="ECO:0000313" key="7">
    <source>
        <dbReference type="Proteomes" id="UP000321638"/>
    </source>
</evidence>
<dbReference type="Gene3D" id="3.40.50.300">
    <property type="entry name" value="P-loop containing nucleotide triphosphate hydrolases"/>
    <property type="match status" value="1"/>
</dbReference>
<dbReference type="GO" id="GO:0016887">
    <property type="term" value="F:ATP hydrolysis activity"/>
    <property type="evidence" value="ECO:0007669"/>
    <property type="project" value="InterPro"/>
</dbReference>
<dbReference type="PANTHER" id="PTHR45772">
    <property type="entry name" value="CONSERVED COMPONENT OF ABC TRANSPORTER FOR NATURAL AMINO ACIDS-RELATED"/>
    <property type="match status" value="1"/>
</dbReference>
<name>A0A5C8P9H8_9HYPH</name>
<dbReference type="InterPro" id="IPR003439">
    <property type="entry name" value="ABC_transporter-like_ATP-bd"/>
</dbReference>
<dbReference type="GO" id="GO:0005304">
    <property type="term" value="F:L-valine transmembrane transporter activity"/>
    <property type="evidence" value="ECO:0007669"/>
    <property type="project" value="TreeGrafter"/>
</dbReference>
<accession>A0A5C8P9H8</accession>
<evidence type="ECO:0000256" key="4">
    <source>
        <dbReference type="SAM" id="MobiDB-lite"/>
    </source>
</evidence>
<dbReference type="RefSeq" id="WP_147851896.1">
    <property type="nucleotide sequence ID" value="NZ_VDUZ01000066.1"/>
</dbReference>
<keyword evidence="7" id="KW-1185">Reference proteome</keyword>
<protein>
    <submittedName>
        <fullName evidence="6">ABC transporter ATP-binding protein</fullName>
    </submittedName>
</protein>
<feature type="region of interest" description="Disordered" evidence="4">
    <location>
        <begin position="1"/>
        <end position="23"/>
    </location>
</feature>
<dbReference type="CDD" id="cd03219">
    <property type="entry name" value="ABC_Mj1267_LivG_branched"/>
    <property type="match status" value="1"/>
</dbReference>
<keyword evidence="2" id="KW-0547">Nucleotide-binding</keyword>
<reference evidence="6 7" key="1">
    <citation type="submission" date="2019-06" db="EMBL/GenBank/DDBJ databases">
        <title>New taxonomy in bacterial strain CC-CFT640, isolated from vineyard.</title>
        <authorList>
            <person name="Lin S.-Y."/>
            <person name="Tsai C.-F."/>
            <person name="Young C.-C."/>
        </authorList>
    </citation>
    <scope>NUCLEOTIDE SEQUENCE [LARGE SCALE GENOMIC DNA]</scope>
    <source>
        <strain evidence="6 7">CC-CFT640</strain>
    </source>
</reference>
<dbReference type="GO" id="GO:1903806">
    <property type="term" value="P:L-isoleucine import across plasma membrane"/>
    <property type="evidence" value="ECO:0007669"/>
    <property type="project" value="TreeGrafter"/>
</dbReference>
<dbReference type="InterPro" id="IPR027417">
    <property type="entry name" value="P-loop_NTPase"/>
</dbReference>
<dbReference type="Pfam" id="PF00005">
    <property type="entry name" value="ABC_tran"/>
    <property type="match status" value="1"/>
</dbReference>
<dbReference type="EMBL" id="VDUZ01000066">
    <property type="protein sequence ID" value="TXL70065.1"/>
    <property type="molecule type" value="Genomic_DNA"/>
</dbReference>
<dbReference type="GO" id="GO:0015192">
    <property type="term" value="F:L-phenylalanine transmembrane transporter activity"/>
    <property type="evidence" value="ECO:0007669"/>
    <property type="project" value="TreeGrafter"/>
</dbReference>
<evidence type="ECO:0000256" key="2">
    <source>
        <dbReference type="ARBA" id="ARBA00022741"/>
    </source>
</evidence>
<dbReference type="GO" id="GO:1903805">
    <property type="term" value="P:L-valine import across plasma membrane"/>
    <property type="evidence" value="ECO:0007669"/>
    <property type="project" value="TreeGrafter"/>
</dbReference>
<sequence length="285" mass="30060">MPVTGIQAGRSGERAGVSPDMPARGAGAAATPLALVLETLSVGFGGLQVLDGVSMTIRPAERHAVFGPNGAGKTTLFNLIGGDLMPGGGRILFFDMDVTRLPPHARVRLGMRRTYQSSMLFPELSVLENLLIAVRGVRPGRFGLGRIRPGDVDVAAAETLLRNVRLTDVAAQTVATLSHGQQRQLEIGMALAGTPRLILLDEPAAGLSAAERRDLGELLTALPRSTAFLLIEHDLEIALQVADRVSVMHGGRVMRQGTPDEIMNDAEVQAIYLGGGSKEAGGHAR</sequence>
<keyword evidence="1" id="KW-0813">Transport</keyword>
<feature type="domain" description="ABC transporter" evidence="5">
    <location>
        <begin position="35"/>
        <end position="275"/>
    </location>
</feature>
<dbReference type="AlphaFoldDB" id="A0A5C8P9H8"/>
<dbReference type="Proteomes" id="UP000321638">
    <property type="component" value="Unassembled WGS sequence"/>
</dbReference>
<evidence type="ECO:0000256" key="1">
    <source>
        <dbReference type="ARBA" id="ARBA00022448"/>
    </source>
</evidence>
<dbReference type="PROSITE" id="PS50893">
    <property type="entry name" value="ABC_TRANSPORTER_2"/>
    <property type="match status" value="1"/>
</dbReference>
<dbReference type="SUPFAM" id="SSF52540">
    <property type="entry name" value="P-loop containing nucleoside triphosphate hydrolases"/>
    <property type="match status" value="1"/>
</dbReference>
<dbReference type="OrthoDB" id="9779872at2"/>